<evidence type="ECO:0000313" key="1">
    <source>
        <dbReference type="EMBL" id="UZX26116.1"/>
    </source>
</evidence>
<name>A0ABY6R9C5_9ACTN</name>
<protein>
    <submittedName>
        <fullName evidence="1">Uncharacterized protein</fullName>
    </submittedName>
</protein>
<proteinExistence type="predicted"/>
<gene>
    <name evidence="1" type="ORF">LDH80_37960</name>
</gene>
<dbReference type="RefSeq" id="WP_267260258.1">
    <property type="nucleotide sequence ID" value="NZ_CP084204.1"/>
</dbReference>
<keyword evidence="2" id="KW-1185">Reference proteome</keyword>
<dbReference type="EMBL" id="CP084204">
    <property type="protein sequence ID" value="UZX26116.1"/>
    <property type="molecule type" value="Genomic_DNA"/>
</dbReference>
<dbReference type="GeneID" id="95605348"/>
<evidence type="ECO:0000313" key="2">
    <source>
        <dbReference type="Proteomes" id="UP001164506"/>
    </source>
</evidence>
<dbReference type="Proteomes" id="UP001164506">
    <property type="component" value="Chromosome"/>
</dbReference>
<reference evidence="1" key="1">
    <citation type="submission" date="2021-09" db="EMBL/GenBank/DDBJ databases">
        <title>Complete genome sequence and metabolic characterization of Streptomyces tanashiensis DSM 731 the producer of antibacterial Kalafungin and diverse secondary metabolites.</title>
        <authorList>
            <person name="Abbasi M.N."/>
            <person name="Anwar M.N."/>
            <person name="Alam K."/>
            <person name="Shoaib M."/>
            <person name="Lin Z."/>
            <person name="Hayat M."/>
            <person name="Ali M.I."/>
            <person name="Malik H.M.T."/>
            <person name="Ahmed I."/>
            <person name="Li A."/>
            <person name="Hailong Wang H."/>
            <person name="Zhang Y."/>
        </authorList>
    </citation>
    <scope>NUCLEOTIDE SEQUENCE</scope>
    <source>
        <strain evidence="1">Kala</strain>
    </source>
</reference>
<organism evidence="1 2">
    <name type="scientific">Streptomyces tanashiensis</name>
    <dbReference type="NCBI Taxonomy" id="67367"/>
    <lineage>
        <taxon>Bacteria</taxon>
        <taxon>Bacillati</taxon>
        <taxon>Actinomycetota</taxon>
        <taxon>Actinomycetes</taxon>
        <taxon>Kitasatosporales</taxon>
        <taxon>Streptomycetaceae</taxon>
        <taxon>Streptomyces</taxon>
    </lineage>
</organism>
<accession>A0ABY6R9C5</accession>
<sequence length="464" mass="49012">MAAQTEIPFLDGMKVGLGYDVLTGVATKSPAVMGTSLTAPAQAGGQTVTKTLQIAQETSVLHQALGISGDVSAGSMFGDASAKFKFASDIAVNSFSLYVVVGVQVFNATQTLDNPVLSEEAADLLRKHKTARFRDRFGDRFILGIKTGGEYFAIYKVESLDTTERSSIAGEIHARAGAPGVAGGSLDAAISSKIAASKSKLDVSVHVFQAGGSNTGTETTLDAIMQKARAFPTLVGVDQGVPYSMLVHDYRGLALPGDELTFIDVQNQQDVLTFNAGLLNGFSTVINNIDFVRKNIDHFKNADGSNVDDAVLAKARKDCLQQVDAIRLQMSKCSNDATTCMRVQSAPEDFARLLPKIGDSTRVTVPNMVEQFPLITGSVYRPPHNLLVPPYPAGLGGPFTGEPIVLADDFGNLTYVADCALEDIHPRPFAGGLIFVKAQDPPGGSVVSKGSTVKLALRIGDTAP</sequence>